<keyword evidence="7" id="KW-0489">Methyltransferase</keyword>
<dbReference type="STRING" id="428990.SAMN06295987_104200"/>
<proteinExistence type="predicted"/>
<dbReference type="SUPFAM" id="SSF55961">
    <property type="entry name" value="Bet v1-like"/>
    <property type="match status" value="1"/>
</dbReference>
<dbReference type="GO" id="GO:0008168">
    <property type="term" value="F:methyltransferase activity"/>
    <property type="evidence" value="ECO:0007669"/>
    <property type="project" value="UniProtKB-KW"/>
</dbReference>
<reference evidence="8" key="1">
    <citation type="submission" date="2017-02" db="EMBL/GenBank/DDBJ databases">
        <authorList>
            <person name="Varghese N."/>
            <person name="Submissions S."/>
        </authorList>
    </citation>
    <scope>NUCLEOTIDE SEQUENCE [LARGE SCALE GENOMIC DNA]</scope>
    <source>
        <strain evidence="8">SM117</strain>
    </source>
</reference>
<sequence length="344" mass="38975">MSTWLTNQWYVAAWDAEVDSEPLSRTICGVPVMLYRKLDRSVVAMRDACPHRLLPLSIGIREGDSIRCKYHGLKLGPDGVAEEMPLKSEAVNKRVCAEVFATAEKHRFIWIWVGEREKADPALIPDLWPCSTEGWVFDGGYYPIKCDYRLMIDNLMDLTHETYVHSSSIGQEEILEAPLECRVEDERVFLSRWMPGIDAPPFWRNALKKPGPVDRWQICQFLLPSAVMIDVGVAPVDAGATLEDHDQGVRGMVVDFMTPETETSHHYFWGMSRNFDINDTGFTARFKAQQGGVFAEDREILEAQQEAILANPGKKLAAYRIDEGGVRARQIITRKMRAAQEVDA</sequence>
<dbReference type="PANTHER" id="PTHR21266">
    <property type="entry name" value="IRON-SULFUR DOMAIN CONTAINING PROTEIN"/>
    <property type="match status" value="1"/>
</dbReference>
<keyword evidence="4" id="KW-0408">Iron</keyword>
<dbReference type="InterPro" id="IPR044043">
    <property type="entry name" value="VanA_C_cat"/>
</dbReference>
<keyword evidence="5" id="KW-0411">Iron-sulfur</keyword>
<dbReference type="Proteomes" id="UP000190989">
    <property type="component" value="Unassembled WGS sequence"/>
</dbReference>
<gene>
    <name evidence="7" type="ORF">SAMN06295987_104200</name>
</gene>
<keyword evidence="1" id="KW-0001">2Fe-2S</keyword>
<evidence type="ECO:0000313" key="8">
    <source>
        <dbReference type="Proteomes" id="UP000190989"/>
    </source>
</evidence>
<evidence type="ECO:0000256" key="5">
    <source>
        <dbReference type="ARBA" id="ARBA00023014"/>
    </source>
</evidence>
<organism evidence="7 8">
    <name type="scientific">Novosphingobium mathurense</name>
    <dbReference type="NCBI Taxonomy" id="428990"/>
    <lineage>
        <taxon>Bacteria</taxon>
        <taxon>Pseudomonadati</taxon>
        <taxon>Pseudomonadota</taxon>
        <taxon>Alphaproteobacteria</taxon>
        <taxon>Sphingomonadales</taxon>
        <taxon>Sphingomonadaceae</taxon>
        <taxon>Novosphingobium</taxon>
    </lineage>
</organism>
<keyword evidence="8" id="KW-1185">Reference proteome</keyword>
<dbReference type="Pfam" id="PF19112">
    <property type="entry name" value="VanA_C"/>
    <property type="match status" value="1"/>
</dbReference>
<dbReference type="PROSITE" id="PS51296">
    <property type="entry name" value="RIESKE"/>
    <property type="match status" value="1"/>
</dbReference>
<dbReference type="Gene3D" id="3.90.380.10">
    <property type="entry name" value="Naphthalene 1,2-dioxygenase Alpha Subunit, Chain A, domain 1"/>
    <property type="match status" value="1"/>
</dbReference>
<dbReference type="PANTHER" id="PTHR21266:SF60">
    <property type="entry name" value="3-KETOSTEROID-9-ALPHA-MONOOXYGENASE, OXYGENASE COMPONENT"/>
    <property type="match status" value="1"/>
</dbReference>
<evidence type="ECO:0000256" key="3">
    <source>
        <dbReference type="ARBA" id="ARBA00023002"/>
    </source>
</evidence>
<dbReference type="GO" id="GO:0051537">
    <property type="term" value="F:2 iron, 2 sulfur cluster binding"/>
    <property type="evidence" value="ECO:0007669"/>
    <property type="project" value="UniProtKB-KW"/>
</dbReference>
<dbReference type="InterPro" id="IPR017941">
    <property type="entry name" value="Rieske_2Fe-2S"/>
</dbReference>
<dbReference type="CDD" id="cd08878">
    <property type="entry name" value="RHO_alpha_C_DMO-like"/>
    <property type="match status" value="1"/>
</dbReference>
<dbReference type="AlphaFoldDB" id="A0A1U6I5E0"/>
<dbReference type="InterPro" id="IPR050584">
    <property type="entry name" value="Cholesterol_7-desaturase"/>
</dbReference>
<feature type="domain" description="Rieske" evidence="6">
    <location>
        <begin position="9"/>
        <end position="111"/>
    </location>
</feature>
<accession>A0A1U6I5E0</accession>
<name>A0A1U6I5E0_9SPHN</name>
<evidence type="ECO:0000259" key="6">
    <source>
        <dbReference type="PROSITE" id="PS51296"/>
    </source>
</evidence>
<keyword evidence="7" id="KW-0808">Transferase</keyword>
<evidence type="ECO:0000256" key="2">
    <source>
        <dbReference type="ARBA" id="ARBA00022723"/>
    </source>
</evidence>
<dbReference type="GO" id="GO:0046872">
    <property type="term" value="F:metal ion binding"/>
    <property type="evidence" value="ECO:0007669"/>
    <property type="project" value="UniProtKB-KW"/>
</dbReference>
<dbReference type="EMBL" id="FVZE01000004">
    <property type="protein sequence ID" value="SLK03205.1"/>
    <property type="molecule type" value="Genomic_DNA"/>
</dbReference>
<dbReference type="GO" id="GO:0032259">
    <property type="term" value="P:methylation"/>
    <property type="evidence" value="ECO:0007669"/>
    <property type="project" value="UniProtKB-KW"/>
</dbReference>
<dbReference type="InterPro" id="IPR036922">
    <property type="entry name" value="Rieske_2Fe-2S_sf"/>
</dbReference>
<dbReference type="Pfam" id="PF00355">
    <property type="entry name" value="Rieske"/>
    <property type="match status" value="1"/>
</dbReference>
<protein>
    <submittedName>
        <fullName evidence="7">Vanillate demethylase subunit A</fullName>
    </submittedName>
</protein>
<dbReference type="GO" id="GO:0016491">
    <property type="term" value="F:oxidoreductase activity"/>
    <property type="evidence" value="ECO:0007669"/>
    <property type="project" value="UniProtKB-KW"/>
</dbReference>
<keyword evidence="2" id="KW-0479">Metal-binding</keyword>
<evidence type="ECO:0000256" key="4">
    <source>
        <dbReference type="ARBA" id="ARBA00023004"/>
    </source>
</evidence>
<evidence type="ECO:0000313" key="7">
    <source>
        <dbReference type="EMBL" id="SLK03205.1"/>
    </source>
</evidence>
<dbReference type="SUPFAM" id="SSF50022">
    <property type="entry name" value="ISP domain"/>
    <property type="match status" value="1"/>
</dbReference>
<dbReference type="RefSeq" id="WP_054945408.1">
    <property type="nucleotide sequence ID" value="NZ_FVZE01000004.1"/>
</dbReference>
<keyword evidence="3" id="KW-0560">Oxidoreductase</keyword>
<dbReference type="Gene3D" id="2.102.10.10">
    <property type="entry name" value="Rieske [2Fe-2S] iron-sulphur domain"/>
    <property type="match status" value="1"/>
</dbReference>
<evidence type="ECO:0000256" key="1">
    <source>
        <dbReference type="ARBA" id="ARBA00022714"/>
    </source>
</evidence>